<dbReference type="PANTHER" id="PTHR43433:SF5">
    <property type="entry name" value="AB HYDROLASE-1 DOMAIN-CONTAINING PROTEIN"/>
    <property type="match status" value="1"/>
</dbReference>
<evidence type="ECO:0000259" key="2">
    <source>
        <dbReference type="Pfam" id="PF00561"/>
    </source>
</evidence>
<dbReference type="Pfam" id="PF00561">
    <property type="entry name" value="Abhydrolase_1"/>
    <property type="match status" value="1"/>
</dbReference>
<evidence type="ECO:0000256" key="1">
    <source>
        <dbReference type="SAM" id="MobiDB-lite"/>
    </source>
</evidence>
<dbReference type="InterPro" id="IPR029058">
    <property type="entry name" value="AB_hydrolase_fold"/>
</dbReference>
<dbReference type="SUPFAM" id="SSF53474">
    <property type="entry name" value="alpha/beta-Hydrolases"/>
    <property type="match status" value="1"/>
</dbReference>
<dbReference type="PANTHER" id="PTHR43433">
    <property type="entry name" value="HYDROLASE, ALPHA/BETA FOLD FAMILY PROTEIN"/>
    <property type="match status" value="1"/>
</dbReference>
<evidence type="ECO:0000313" key="3">
    <source>
        <dbReference type="EMBL" id="CAE2231466.1"/>
    </source>
</evidence>
<name>A0A7S4IJL5_9EUKA</name>
<organism evidence="3">
    <name type="scientific">Vannella robusta</name>
    <dbReference type="NCBI Taxonomy" id="1487602"/>
    <lineage>
        <taxon>Eukaryota</taxon>
        <taxon>Amoebozoa</taxon>
        <taxon>Discosea</taxon>
        <taxon>Flabellinia</taxon>
        <taxon>Vannellidae</taxon>
        <taxon>Vannella</taxon>
    </lineage>
</organism>
<reference evidence="3" key="1">
    <citation type="submission" date="2021-01" db="EMBL/GenBank/DDBJ databases">
        <authorList>
            <person name="Corre E."/>
            <person name="Pelletier E."/>
            <person name="Niang G."/>
            <person name="Scheremetjew M."/>
            <person name="Finn R."/>
            <person name="Kale V."/>
            <person name="Holt S."/>
            <person name="Cochrane G."/>
            <person name="Meng A."/>
            <person name="Brown T."/>
            <person name="Cohen L."/>
        </authorList>
    </citation>
    <scope>NUCLEOTIDE SEQUENCE</scope>
    <source>
        <strain evidence="3">DIVA3 518/3/11/1/6</strain>
    </source>
</reference>
<dbReference type="EMBL" id="HBKP01018894">
    <property type="protein sequence ID" value="CAE2231466.1"/>
    <property type="molecule type" value="Transcribed_RNA"/>
</dbReference>
<feature type="domain" description="AB hydrolase-1" evidence="2">
    <location>
        <begin position="99"/>
        <end position="341"/>
    </location>
</feature>
<dbReference type="AlphaFoldDB" id="A0A7S4IJL5"/>
<dbReference type="Gene3D" id="3.40.50.1820">
    <property type="entry name" value="alpha/beta hydrolase"/>
    <property type="match status" value="1"/>
</dbReference>
<dbReference type="InterPro" id="IPR050471">
    <property type="entry name" value="AB_hydrolase"/>
</dbReference>
<dbReference type="InterPro" id="IPR000073">
    <property type="entry name" value="AB_hydrolase_1"/>
</dbReference>
<accession>A0A7S4IJL5</accession>
<feature type="region of interest" description="Disordered" evidence="1">
    <location>
        <begin position="1"/>
        <end position="24"/>
    </location>
</feature>
<proteinExistence type="predicted"/>
<sequence length="370" mass="40970">MRPSRANSGASAEGEKERTKQSSLARPPRPLFVCFLMFVAAEAEIEPQNHSGASSCSVHKYLHEDDEEYYEFRSDEGKVEVEAGVEIYYQLYGNGAEKLLMVMGLGGTHAIWLPNVKNLLEKENNLQICIFDNRGVGKSSVPSGRYKTSIMARDAIKVVDHLGWDRFHLAGISMGGMISQEIALAVPKRILTLNLAVTHSGGTGSFPPWQGIRGTLAANRIDALEQKAPIAMSLLYPEWFLKTEASEGITYGELAIERYIRGATKCPPNPAGFRSQVLAVQTHSVGKKRLRELKASGIPILICTGDDDSLVNPKASYFLKEMLAPVEFIVWEKCGHGVLFQRFDDYNDAILRHIARNPIQSGEDDQNEES</sequence>
<feature type="compositionally biased region" description="Polar residues" evidence="1">
    <location>
        <begin position="1"/>
        <end position="10"/>
    </location>
</feature>
<protein>
    <recommendedName>
        <fullName evidence="2">AB hydrolase-1 domain-containing protein</fullName>
    </recommendedName>
</protein>
<gene>
    <name evidence="3" type="ORF">VSP0166_LOCUS13390</name>
</gene>